<protein>
    <recommendedName>
        <fullName evidence="4">DUF111 family protein</fullName>
    </recommendedName>
</protein>
<evidence type="ECO:0000313" key="3">
    <source>
        <dbReference type="Proteomes" id="UP001190700"/>
    </source>
</evidence>
<reference evidence="2 3" key="1">
    <citation type="journal article" date="2015" name="Genome Biol. Evol.">
        <title>Comparative Genomics of a Bacterivorous Green Alga Reveals Evolutionary Causalities and Consequences of Phago-Mixotrophic Mode of Nutrition.</title>
        <authorList>
            <person name="Burns J.A."/>
            <person name="Paasch A."/>
            <person name="Narechania A."/>
            <person name="Kim E."/>
        </authorList>
    </citation>
    <scope>NUCLEOTIDE SEQUENCE [LARGE SCALE GENOMIC DNA]</scope>
    <source>
        <strain evidence="2 3">PLY_AMNH</strain>
    </source>
</reference>
<feature type="region of interest" description="Disordered" evidence="1">
    <location>
        <begin position="38"/>
        <end position="89"/>
    </location>
</feature>
<name>A0AAE0F077_9CHLO</name>
<evidence type="ECO:0000313" key="2">
    <source>
        <dbReference type="EMBL" id="KAK3246699.1"/>
    </source>
</evidence>
<dbReference type="EMBL" id="LGRX02029554">
    <property type="protein sequence ID" value="KAK3246699.1"/>
    <property type="molecule type" value="Genomic_DNA"/>
</dbReference>
<feature type="compositionally biased region" description="Basic residues" evidence="1">
    <location>
        <begin position="76"/>
        <end position="86"/>
    </location>
</feature>
<dbReference type="InterPro" id="IPR002822">
    <property type="entry name" value="Ni_insertion"/>
</dbReference>
<evidence type="ECO:0000256" key="1">
    <source>
        <dbReference type="SAM" id="MobiDB-lite"/>
    </source>
</evidence>
<organism evidence="2 3">
    <name type="scientific">Cymbomonas tetramitiformis</name>
    <dbReference type="NCBI Taxonomy" id="36881"/>
    <lineage>
        <taxon>Eukaryota</taxon>
        <taxon>Viridiplantae</taxon>
        <taxon>Chlorophyta</taxon>
        <taxon>Pyramimonadophyceae</taxon>
        <taxon>Pyramimonadales</taxon>
        <taxon>Pyramimonadaceae</taxon>
        <taxon>Cymbomonas</taxon>
    </lineage>
</organism>
<proteinExistence type="predicted"/>
<keyword evidence="3" id="KW-1185">Reference proteome</keyword>
<sequence>MRRQSSLSSKVQYFHRHITGSQSSLRAVPRRLVARPKTSLEISSHSHHTHSTPEDKGDSSNNFQDIGEGRESEQHRHSHTEHHHHHQELEWIPRGGPLMRGCGRNMVLFIDAYCAGVAGDMLVASLLDLGVPFEVVRDAVAALPFEGYVIRIEGTERSGIVAPR</sequence>
<dbReference type="Pfam" id="PF01969">
    <property type="entry name" value="Ni_insertion"/>
    <property type="match status" value="1"/>
</dbReference>
<accession>A0AAE0F077</accession>
<comment type="caution">
    <text evidence="2">The sequence shown here is derived from an EMBL/GenBank/DDBJ whole genome shotgun (WGS) entry which is preliminary data.</text>
</comment>
<gene>
    <name evidence="2" type="ORF">CYMTET_43772</name>
</gene>
<dbReference type="AlphaFoldDB" id="A0AAE0F077"/>
<evidence type="ECO:0008006" key="4">
    <source>
        <dbReference type="Google" id="ProtNLM"/>
    </source>
</evidence>
<dbReference type="Proteomes" id="UP001190700">
    <property type="component" value="Unassembled WGS sequence"/>
</dbReference>